<evidence type="ECO:0000313" key="2">
    <source>
        <dbReference type="Proteomes" id="UP000288972"/>
    </source>
</evidence>
<gene>
    <name evidence="1" type="ORF">XH91_34510</name>
</gene>
<protein>
    <submittedName>
        <fullName evidence="1">Uncharacterized protein</fullName>
    </submittedName>
</protein>
<reference evidence="1 2" key="1">
    <citation type="submission" date="2018-06" db="EMBL/GenBank/DDBJ databases">
        <title>Comparative genomics of rhizobia nodulating Arachis hypogaea in China.</title>
        <authorList>
            <person name="Li Y."/>
        </authorList>
    </citation>
    <scope>NUCLEOTIDE SEQUENCE [LARGE SCALE GENOMIC DNA]</scope>
    <source>
        <strain evidence="1 2">CCBAU 51670</strain>
        <plasmid evidence="1 2">unnamed1</plasmid>
    </source>
</reference>
<name>A0AAE5X860_9BRAD</name>
<accession>A0AAE5X860</accession>
<keyword evidence="1" id="KW-0614">Plasmid</keyword>
<dbReference type="EMBL" id="CP030054">
    <property type="protein sequence ID" value="QAU50565.1"/>
    <property type="molecule type" value="Genomic_DNA"/>
</dbReference>
<dbReference type="KEGG" id="bgz:XH91_34510"/>
<evidence type="ECO:0000313" key="1">
    <source>
        <dbReference type="EMBL" id="QAU50565.1"/>
    </source>
</evidence>
<organism evidence="1 2">
    <name type="scientific">Bradyrhizobium guangzhouense</name>
    <dbReference type="NCBI Taxonomy" id="1325095"/>
    <lineage>
        <taxon>Bacteria</taxon>
        <taxon>Pseudomonadati</taxon>
        <taxon>Pseudomonadota</taxon>
        <taxon>Alphaproteobacteria</taxon>
        <taxon>Hyphomicrobiales</taxon>
        <taxon>Nitrobacteraceae</taxon>
        <taxon>Bradyrhizobium</taxon>
    </lineage>
</organism>
<sequence>MLTERFAMRQSRAAGDKLFVDCAGDRGGDRGIRRRTAHRADIAKAINLLLNRWAAFTRFPHQQRC</sequence>
<geneLocation type="plasmid" evidence="1 2">
    <name>unnamed1</name>
</geneLocation>
<dbReference type="AlphaFoldDB" id="A0AAE5X860"/>
<proteinExistence type="predicted"/>
<dbReference type="Proteomes" id="UP000288972">
    <property type="component" value="Plasmid unnamed1"/>
</dbReference>